<dbReference type="Proteomes" id="UP000070544">
    <property type="component" value="Unassembled WGS sequence"/>
</dbReference>
<reference evidence="1 2" key="1">
    <citation type="journal article" date="2015" name="Genome Biol. Evol.">
        <title>Phylogenomic analyses indicate that early fungi evolved digesting cell walls of algal ancestors of land plants.</title>
        <authorList>
            <person name="Chang Y."/>
            <person name="Wang S."/>
            <person name="Sekimoto S."/>
            <person name="Aerts A.L."/>
            <person name="Choi C."/>
            <person name="Clum A."/>
            <person name="LaButti K.M."/>
            <person name="Lindquist E.A."/>
            <person name="Yee Ngan C."/>
            <person name="Ohm R.A."/>
            <person name="Salamov A.A."/>
            <person name="Grigoriev I.V."/>
            <person name="Spatafora J.W."/>
            <person name="Berbee M.L."/>
        </authorList>
    </citation>
    <scope>NUCLEOTIDE SEQUENCE [LARGE SCALE GENOMIC DNA]</scope>
    <source>
        <strain evidence="1 2">JEL478</strain>
    </source>
</reference>
<name>A0A138ZYX1_GONPJ</name>
<proteinExistence type="predicted"/>
<keyword evidence="2" id="KW-1185">Reference proteome</keyword>
<protein>
    <submittedName>
        <fullName evidence="1">Uncharacterized protein</fullName>
    </submittedName>
</protein>
<evidence type="ECO:0000313" key="2">
    <source>
        <dbReference type="Proteomes" id="UP000070544"/>
    </source>
</evidence>
<evidence type="ECO:0000313" key="1">
    <source>
        <dbReference type="EMBL" id="KXS09707.1"/>
    </source>
</evidence>
<gene>
    <name evidence="1" type="ORF">M427DRAFT_140507</name>
</gene>
<accession>A0A138ZYX1</accession>
<organism evidence="1 2">
    <name type="scientific">Gonapodya prolifera (strain JEL478)</name>
    <name type="common">Monoblepharis prolifera</name>
    <dbReference type="NCBI Taxonomy" id="1344416"/>
    <lineage>
        <taxon>Eukaryota</taxon>
        <taxon>Fungi</taxon>
        <taxon>Fungi incertae sedis</taxon>
        <taxon>Chytridiomycota</taxon>
        <taxon>Chytridiomycota incertae sedis</taxon>
        <taxon>Monoblepharidomycetes</taxon>
        <taxon>Monoblepharidales</taxon>
        <taxon>Gonapodyaceae</taxon>
        <taxon>Gonapodya</taxon>
    </lineage>
</organism>
<sequence length="143" mass="15799">MLAAFNAATPISKVLFDMAAVYIQANTDATAAQVYIRGRRGPTLRLSARNIVAVTIVQFAIAMFLLDSTSKELKSAPTLKQEMAELKKQADEHIITLHNLATKISNEKEADRDLIHSVRESWTMPRRCTKTCTGFTTACGTRV</sequence>
<dbReference type="EMBL" id="KQ965852">
    <property type="protein sequence ID" value="KXS09707.1"/>
    <property type="molecule type" value="Genomic_DNA"/>
</dbReference>
<dbReference type="AlphaFoldDB" id="A0A138ZYX1"/>